<feature type="region of interest" description="Disordered" evidence="2">
    <location>
        <begin position="192"/>
        <end position="279"/>
    </location>
</feature>
<dbReference type="GO" id="GO:0005829">
    <property type="term" value="C:cytosol"/>
    <property type="evidence" value="ECO:0007669"/>
    <property type="project" value="TreeGrafter"/>
</dbReference>
<feature type="region of interest" description="Disordered" evidence="2">
    <location>
        <begin position="1"/>
        <end position="21"/>
    </location>
</feature>
<reference evidence="3 4" key="1">
    <citation type="journal article" date="2018" name="PLoS ONE">
        <title>The draft genome of Kipferlia bialata reveals reductive genome evolution in fornicate parasites.</title>
        <authorList>
            <person name="Tanifuji G."/>
            <person name="Takabayashi S."/>
            <person name="Kume K."/>
            <person name="Takagi M."/>
            <person name="Nakayama T."/>
            <person name="Kamikawa R."/>
            <person name="Inagaki Y."/>
            <person name="Hashimoto T."/>
        </authorList>
    </citation>
    <scope>NUCLEOTIDE SEQUENCE [LARGE SCALE GENOMIC DNA]</scope>
    <source>
        <strain evidence="3">NY0173</strain>
    </source>
</reference>
<accession>A0A9K3D105</accession>
<dbReference type="GO" id="GO:0042274">
    <property type="term" value="P:ribosomal small subunit biogenesis"/>
    <property type="evidence" value="ECO:0007669"/>
    <property type="project" value="InterPro"/>
</dbReference>
<organism evidence="3 4">
    <name type="scientific">Kipferlia bialata</name>
    <dbReference type="NCBI Taxonomy" id="797122"/>
    <lineage>
        <taxon>Eukaryota</taxon>
        <taxon>Metamonada</taxon>
        <taxon>Carpediemonas-like organisms</taxon>
        <taxon>Kipferlia</taxon>
    </lineage>
</organism>
<evidence type="ECO:0000256" key="1">
    <source>
        <dbReference type="ARBA" id="ARBA00009078"/>
    </source>
</evidence>
<dbReference type="GO" id="GO:0030688">
    <property type="term" value="C:preribosome, small subunit precursor"/>
    <property type="evidence" value="ECO:0007669"/>
    <property type="project" value="TreeGrafter"/>
</dbReference>
<feature type="compositionally biased region" description="Basic and acidic residues" evidence="2">
    <location>
        <begin position="222"/>
        <end position="231"/>
    </location>
</feature>
<evidence type="ECO:0000313" key="4">
    <source>
        <dbReference type="Proteomes" id="UP000265618"/>
    </source>
</evidence>
<feature type="compositionally biased region" description="Acidic residues" evidence="2">
    <location>
        <begin position="195"/>
        <end position="210"/>
    </location>
</feature>
<protein>
    <submittedName>
        <fullName evidence="3">Uncharacterized protein</fullName>
    </submittedName>
</protein>
<dbReference type="AlphaFoldDB" id="A0A9K3D105"/>
<name>A0A9K3D105_9EUKA</name>
<gene>
    <name evidence="3" type="ORF">KIPB_008673</name>
</gene>
<dbReference type="PANTHER" id="PTHR21531">
    <property type="entry name" value="LOW-TEMPERATURE VIABILITY PROTEIN LTV1-RELATED"/>
    <property type="match status" value="1"/>
</dbReference>
<dbReference type="EMBL" id="BDIP01002743">
    <property type="protein sequence ID" value="GIQ86761.1"/>
    <property type="molecule type" value="Genomic_DNA"/>
</dbReference>
<keyword evidence="4" id="KW-1185">Reference proteome</keyword>
<comment type="caution">
    <text evidence="3">The sequence shown here is derived from an EMBL/GenBank/DDBJ whole genome shotgun (WGS) entry which is preliminary data.</text>
</comment>
<dbReference type="PANTHER" id="PTHR21531:SF0">
    <property type="entry name" value="PROTEIN LTV1 HOMOLOG"/>
    <property type="match status" value="1"/>
</dbReference>
<dbReference type="GO" id="GO:0005634">
    <property type="term" value="C:nucleus"/>
    <property type="evidence" value="ECO:0007669"/>
    <property type="project" value="TreeGrafter"/>
</dbReference>
<dbReference type="InterPro" id="IPR007307">
    <property type="entry name" value="Ltv1"/>
</dbReference>
<feature type="compositionally biased region" description="Basic residues" evidence="2">
    <location>
        <begin position="232"/>
        <end position="251"/>
    </location>
</feature>
<dbReference type="GO" id="GO:0000056">
    <property type="term" value="P:ribosomal small subunit export from nucleus"/>
    <property type="evidence" value="ECO:0007669"/>
    <property type="project" value="TreeGrafter"/>
</dbReference>
<proteinExistence type="inferred from homology"/>
<evidence type="ECO:0000313" key="3">
    <source>
        <dbReference type="EMBL" id="GIQ86761.1"/>
    </source>
</evidence>
<sequence length="279" mass="30567">MSGQARGREGIPNAGENRDTQAYIRAMAEMESDEEEDAEGFCATVADAQADASLLRDGIARAIARPELVSVKDDDLRLVVRQIGQDAKCVYDPSVTINAIGKDHIVAEADRVNAMHHETAEEFIQRCADMDVTPEGPLDITEAVEYAAAAKVVAGPAEIAVSGTVKKGNRRTVVELSKKGIPMNVLGGYNRWGEREEEESEEESEEDYEVVDTSVSRKGTRGGKETPEEKRARKAAVKAQKRERRKEKKGHKQDFKHAKGKAVKQNVAQMANVQGHQLA</sequence>
<evidence type="ECO:0000256" key="2">
    <source>
        <dbReference type="SAM" id="MobiDB-lite"/>
    </source>
</evidence>
<dbReference type="Proteomes" id="UP000265618">
    <property type="component" value="Unassembled WGS sequence"/>
</dbReference>
<comment type="similarity">
    <text evidence="1">Belongs to the LTV1 family.</text>
</comment>
<feature type="compositionally biased region" description="Polar residues" evidence="2">
    <location>
        <begin position="266"/>
        <end position="279"/>
    </location>
</feature>